<evidence type="ECO:0000313" key="2">
    <source>
        <dbReference type="Proteomes" id="UP000258927"/>
    </source>
</evidence>
<sequence length="146" mass="15944">MIEGSLYAFDSTRIETEELHTSSIGLPTTSLASDLSDRMTDNAAHNSVSLVGRSGKTYAAKPTALEKLRIRDDQLCLLSVRTRAGLDVVWVGSGQSLVHDQPNRAEFMDVVNTADNAYIIDIEDSAEQSLASWDLTNTHHDLPRAA</sequence>
<name>A0A2R4MAR3_9HYPH</name>
<gene>
    <name evidence="1" type="ORF">MXMO3_00507</name>
</gene>
<dbReference type="RefSeq" id="WP_117394835.1">
    <property type="nucleotide sequence ID" value="NZ_CP021330.1"/>
</dbReference>
<accession>A0A2R4MAR3</accession>
<proteinExistence type="predicted"/>
<reference evidence="1 2" key="1">
    <citation type="submission" date="2017-05" db="EMBL/GenBank/DDBJ databases">
        <title>Genome Analysis of Maritalea myrionectae HL2708#5.</title>
        <authorList>
            <consortium name="Cotde Inc.-PKNU"/>
            <person name="Jang D."/>
            <person name="Oh H.-M."/>
        </authorList>
    </citation>
    <scope>NUCLEOTIDE SEQUENCE [LARGE SCALE GENOMIC DNA]</scope>
    <source>
        <strain evidence="1 2">HL2708#5</strain>
    </source>
</reference>
<dbReference type="Proteomes" id="UP000258927">
    <property type="component" value="Chromosome"/>
</dbReference>
<evidence type="ECO:0000313" key="1">
    <source>
        <dbReference type="EMBL" id="AVX03053.1"/>
    </source>
</evidence>
<protein>
    <submittedName>
        <fullName evidence="1">Uncharacterized protein</fullName>
    </submittedName>
</protein>
<keyword evidence="2" id="KW-1185">Reference proteome</keyword>
<dbReference type="EMBL" id="CP021330">
    <property type="protein sequence ID" value="AVX03053.1"/>
    <property type="molecule type" value="Genomic_DNA"/>
</dbReference>
<organism evidence="1 2">
    <name type="scientific">Maritalea myrionectae</name>
    <dbReference type="NCBI Taxonomy" id="454601"/>
    <lineage>
        <taxon>Bacteria</taxon>
        <taxon>Pseudomonadati</taxon>
        <taxon>Pseudomonadota</taxon>
        <taxon>Alphaproteobacteria</taxon>
        <taxon>Hyphomicrobiales</taxon>
        <taxon>Devosiaceae</taxon>
        <taxon>Maritalea</taxon>
    </lineage>
</organism>
<dbReference type="STRING" id="1122213.GCA_000423365_03219"/>
<dbReference type="AlphaFoldDB" id="A0A2R4MAR3"/>
<dbReference type="KEGG" id="mmyr:MXMO3_00507"/>